<dbReference type="EMBL" id="REGN01004349">
    <property type="protein sequence ID" value="RNA17904.1"/>
    <property type="molecule type" value="Genomic_DNA"/>
</dbReference>
<dbReference type="Proteomes" id="UP000276133">
    <property type="component" value="Unassembled WGS sequence"/>
</dbReference>
<protein>
    <submittedName>
        <fullName evidence="1">Uncharacterized protein</fullName>
    </submittedName>
</protein>
<dbReference type="AlphaFoldDB" id="A0A3M7R3E2"/>
<name>A0A3M7R3E2_BRAPC</name>
<comment type="caution">
    <text evidence="1">The sequence shown here is derived from an EMBL/GenBank/DDBJ whole genome shotgun (WGS) entry which is preliminary data.</text>
</comment>
<evidence type="ECO:0000313" key="1">
    <source>
        <dbReference type="EMBL" id="RNA17904.1"/>
    </source>
</evidence>
<organism evidence="1 2">
    <name type="scientific">Brachionus plicatilis</name>
    <name type="common">Marine rotifer</name>
    <name type="synonym">Brachionus muelleri</name>
    <dbReference type="NCBI Taxonomy" id="10195"/>
    <lineage>
        <taxon>Eukaryota</taxon>
        <taxon>Metazoa</taxon>
        <taxon>Spiralia</taxon>
        <taxon>Gnathifera</taxon>
        <taxon>Rotifera</taxon>
        <taxon>Eurotatoria</taxon>
        <taxon>Monogononta</taxon>
        <taxon>Pseudotrocha</taxon>
        <taxon>Ploima</taxon>
        <taxon>Brachionidae</taxon>
        <taxon>Brachionus</taxon>
    </lineage>
</organism>
<sequence>MLKSININLFYNLFDFRSKKFNLVKQNHNLPFLWVRDTFFSPIFCQIKDFLRPSEELESVKKGSNSCKNFWITRISKLLHRRKFFHYK</sequence>
<evidence type="ECO:0000313" key="2">
    <source>
        <dbReference type="Proteomes" id="UP000276133"/>
    </source>
</evidence>
<proteinExistence type="predicted"/>
<gene>
    <name evidence="1" type="ORF">BpHYR1_013949</name>
</gene>
<accession>A0A3M7R3E2</accession>
<keyword evidence="2" id="KW-1185">Reference proteome</keyword>
<reference evidence="1 2" key="1">
    <citation type="journal article" date="2018" name="Sci. Rep.">
        <title>Genomic signatures of local adaptation to the degree of environmental predictability in rotifers.</title>
        <authorList>
            <person name="Franch-Gras L."/>
            <person name="Hahn C."/>
            <person name="Garcia-Roger E.M."/>
            <person name="Carmona M.J."/>
            <person name="Serra M."/>
            <person name="Gomez A."/>
        </authorList>
    </citation>
    <scope>NUCLEOTIDE SEQUENCE [LARGE SCALE GENOMIC DNA]</scope>
    <source>
        <strain evidence="1">HYR1</strain>
    </source>
</reference>